<comment type="caution">
    <text evidence="2">The sequence shown here is derived from an EMBL/GenBank/DDBJ whole genome shotgun (WGS) entry which is preliminary data.</text>
</comment>
<evidence type="ECO:0008006" key="4">
    <source>
        <dbReference type="Google" id="ProtNLM"/>
    </source>
</evidence>
<organism evidence="2 3">
    <name type="scientific">Occultella glacieicola</name>
    <dbReference type="NCBI Taxonomy" id="2518684"/>
    <lineage>
        <taxon>Bacteria</taxon>
        <taxon>Bacillati</taxon>
        <taxon>Actinomycetota</taxon>
        <taxon>Actinomycetes</taxon>
        <taxon>Micrococcales</taxon>
        <taxon>Ruaniaceae</taxon>
        <taxon>Occultella</taxon>
    </lineage>
</organism>
<keyword evidence="1" id="KW-0472">Membrane</keyword>
<proteinExistence type="predicted"/>
<feature type="transmembrane region" description="Helical" evidence="1">
    <location>
        <begin position="49"/>
        <end position="69"/>
    </location>
</feature>
<gene>
    <name evidence="2" type="ORF">EXU48_10350</name>
</gene>
<keyword evidence="1" id="KW-0812">Transmembrane</keyword>
<accession>A0ABY2E7L5</accession>
<protein>
    <recommendedName>
        <fullName evidence="4">Type VII secretion protein EccE</fullName>
    </recommendedName>
</protein>
<feature type="transmembrane region" description="Helical" evidence="1">
    <location>
        <begin position="21"/>
        <end position="43"/>
    </location>
</feature>
<evidence type="ECO:0000256" key="1">
    <source>
        <dbReference type="SAM" id="Phobius"/>
    </source>
</evidence>
<name>A0ABY2E7L5_9MICO</name>
<keyword evidence="1" id="KW-1133">Transmembrane helix</keyword>
<sequence length="278" mass="29442">MSGSTPSGRPQHDRRRRGLPVVVGAILAPLLVLFLLAATGALSRLGQPWTTVLVVVLLLVAFGAGATLYTRLAESRALADEQAYDGEWAVWAEANGWHLVPQETVDPALVPLALPRRHRLVGPRRAMAGHVEGRDARVESWRSEEPLHRVNAYGEARRELVALAARAPLPVFAAGVDADRGFDRWEPFPGIVDARAMTLQPGSGLPAKVTLMAPAADLPLVAPVVARLLGALVGHLDAPLTVASDGARVVISAPDGTGAQDRVRRIGLARDVLAAFGA</sequence>
<evidence type="ECO:0000313" key="3">
    <source>
        <dbReference type="Proteomes" id="UP000504882"/>
    </source>
</evidence>
<dbReference type="RefSeq" id="WP_133107596.1">
    <property type="nucleotide sequence ID" value="NZ_SMNA01000005.1"/>
</dbReference>
<reference evidence="2 3" key="1">
    <citation type="submission" date="2019-03" db="EMBL/GenBank/DDBJ databases">
        <title>Genomic features of bacteria from cold environments.</title>
        <authorList>
            <person name="Shen L."/>
        </authorList>
    </citation>
    <scope>NUCLEOTIDE SEQUENCE [LARGE SCALE GENOMIC DNA]</scope>
    <source>
        <strain evidence="3">T3246-1</strain>
    </source>
</reference>
<keyword evidence="3" id="KW-1185">Reference proteome</keyword>
<dbReference type="EMBL" id="SMNA01000005">
    <property type="protein sequence ID" value="TDE93871.1"/>
    <property type="molecule type" value="Genomic_DNA"/>
</dbReference>
<evidence type="ECO:0000313" key="2">
    <source>
        <dbReference type="EMBL" id="TDE93871.1"/>
    </source>
</evidence>
<dbReference type="Proteomes" id="UP000504882">
    <property type="component" value="Unassembled WGS sequence"/>
</dbReference>